<organism evidence="1">
    <name type="scientific">Triparma pacifica</name>
    <dbReference type="NCBI Taxonomy" id="91992"/>
    <lineage>
        <taxon>Eukaryota</taxon>
        <taxon>Sar</taxon>
        <taxon>Stramenopiles</taxon>
        <taxon>Ochrophyta</taxon>
        <taxon>Bolidophyceae</taxon>
        <taxon>Parmales</taxon>
        <taxon>Triparmaceae</taxon>
        <taxon>Triparma</taxon>
    </lineage>
</organism>
<dbReference type="PANTHER" id="PTHR21521:SF0">
    <property type="entry name" value="AMUN, ISOFORM A"/>
    <property type="match status" value="1"/>
</dbReference>
<dbReference type="AlphaFoldDB" id="A0A7S2VW05"/>
<reference evidence="1" key="1">
    <citation type="submission" date="2021-01" db="EMBL/GenBank/DDBJ databases">
        <authorList>
            <person name="Corre E."/>
            <person name="Pelletier E."/>
            <person name="Niang G."/>
            <person name="Scheremetjew M."/>
            <person name="Finn R."/>
            <person name="Kale V."/>
            <person name="Holt S."/>
            <person name="Cochrane G."/>
            <person name="Meng A."/>
            <person name="Brown T."/>
            <person name="Cohen L."/>
        </authorList>
    </citation>
    <scope>NUCLEOTIDE SEQUENCE</scope>
    <source>
        <strain evidence="1">CCMP 1866</strain>
    </source>
</reference>
<gene>
    <name evidence="1" type="ORF">TPAC0785_LOCUS129</name>
</gene>
<dbReference type="EMBL" id="HBHE01000177">
    <property type="protein sequence ID" value="CAD9652585.1"/>
    <property type="molecule type" value="Transcribed_RNA"/>
</dbReference>
<name>A0A7S2VW05_9STRA</name>
<sequence>MRPVQECQLSGSGYRKNNEALDPARALWESEDLEEVKRLVTLYPLLAHKATAGKVTYGPQTGRPKHEIKNATDVHKHYSALMDYFTVNDEVRMDLQQLKIVRDWKMVRNRVRQNWLLLNSNDDETVRDVTAASFRLADEGDWKAALKTIDDGLFGVGPATASMILSLRYPTIAPYSEEAFRVAGIPSSKYTLKEYEIFHELMNNKADNIGCTPRDLEQAIYAAVYESYYEVDDTPASPPKKKSKKSR</sequence>
<proteinExistence type="predicted"/>
<accession>A0A7S2VW05</accession>
<protein>
    <submittedName>
        <fullName evidence="1">Uncharacterized protein</fullName>
    </submittedName>
</protein>
<dbReference type="PANTHER" id="PTHR21521">
    <property type="entry name" value="AMUN, ISOFORM A"/>
    <property type="match status" value="1"/>
</dbReference>
<evidence type="ECO:0000313" key="1">
    <source>
        <dbReference type="EMBL" id="CAD9652585.1"/>
    </source>
</evidence>